<dbReference type="PANTHER" id="PTHR43244">
    <property type="match status" value="1"/>
</dbReference>
<dbReference type="PANTHER" id="PTHR43244:SF2">
    <property type="entry name" value="CONSERVED HYPOTHETICAL ALANINE AND PROLINE-RICH PROTEIN"/>
    <property type="match status" value="1"/>
</dbReference>
<dbReference type="Proteomes" id="UP000247892">
    <property type="component" value="Unassembled WGS sequence"/>
</dbReference>
<dbReference type="InterPro" id="IPR011251">
    <property type="entry name" value="Luciferase-like_dom"/>
</dbReference>
<accession>A0A318L9F0</accession>
<dbReference type="CDD" id="cd01097">
    <property type="entry name" value="Tetrahydromethanopterin_reductase"/>
    <property type="match status" value="1"/>
</dbReference>
<sequence length="330" mass="35773">MLGGDLATVTDLTARAEAAGFNSVWTTEFYERSAIVSLATMATATTRVTLGSAIAYAVGRSPLVLATEARDLDELSGGRLVLGLGTGTRTMQRDWHGADPDAPALRMEELVPLLRRFWAMDERGIDHDGRFYSVHLRPTADIRPPLRPDIPVHLAGVNRRMIRAAGAVADGLVGHPVFSRKYVDAVVRPALEDGAERAGRPSGQVTLSGYLICSVHDDVSIARQEAKAQIAFYAMVRTYAAAFELLGFGAAIAEIRAAWQRRDRAAMIAAVPDDLVDLLAVAGPPDEVRQRFATNFADVYDHTMLYSPSFGLSEERFAENVLATIETFAG</sequence>
<dbReference type="OrthoDB" id="3284378at2"/>
<protein>
    <submittedName>
        <fullName evidence="2">Luciferase</fullName>
    </submittedName>
</protein>
<evidence type="ECO:0000313" key="3">
    <source>
        <dbReference type="Proteomes" id="UP000247892"/>
    </source>
</evidence>
<dbReference type="InterPro" id="IPR050564">
    <property type="entry name" value="F420-G6PD/mer"/>
</dbReference>
<dbReference type="GO" id="GO:0016705">
    <property type="term" value="F:oxidoreductase activity, acting on paired donors, with incorporation or reduction of molecular oxygen"/>
    <property type="evidence" value="ECO:0007669"/>
    <property type="project" value="InterPro"/>
</dbReference>
<keyword evidence="3" id="KW-1185">Reference proteome</keyword>
<reference evidence="2 3" key="1">
    <citation type="submission" date="2016-07" db="EMBL/GenBank/DDBJ databases">
        <title>Draft genome sequence of Prauserella sp. YIM 121212, isolated from alkaline soil.</title>
        <authorList>
            <person name="Ruckert C."/>
            <person name="Albersmeier A."/>
            <person name="Jiang C.-L."/>
            <person name="Jiang Y."/>
            <person name="Kalinowski J."/>
            <person name="Schneider O."/>
            <person name="Winkler A."/>
            <person name="Zotchev S.B."/>
        </authorList>
    </citation>
    <scope>NUCLEOTIDE SEQUENCE [LARGE SCALE GENOMIC DNA]</scope>
    <source>
        <strain evidence="2 3">YIM 121212</strain>
    </source>
</reference>
<dbReference type="Pfam" id="PF00296">
    <property type="entry name" value="Bac_luciferase"/>
    <property type="match status" value="1"/>
</dbReference>
<dbReference type="InterPro" id="IPR036661">
    <property type="entry name" value="Luciferase-like_sf"/>
</dbReference>
<evidence type="ECO:0000259" key="1">
    <source>
        <dbReference type="Pfam" id="PF00296"/>
    </source>
</evidence>
<feature type="domain" description="Luciferase-like" evidence="1">
    <location>
        <begin position="5"/>
        <end position="298"/>
    </location>
</feature>
<gene>
    <name evidence="2" type="ORF">BA062_38625</name>
</gene>
<dbReference type="SUPFAM" id="SSF51679">
    <property type="entry name" value="Bacterial luciferase-like"/>
    <property type="match status" value="1"/>
</dbReference>
<evidence type="ECO:0000313" key="2">
    <source>
        <dbReference type="EMBL" id="PXY16732.1"/>
    </source>
</evidence>
<dbReference type="EMBL" id="MASU01000036">
    <property type="protein sequence ID" value="PXY16732.1"/>
    <property type="molecule type" value="Genomic_DNA"/>
</dbReference>
<dbReference type="Gene3D" id="3.20.20.30">
    <property type="entry name" value="Luciferase-like domain"/>
    <property type="match status" value="1"/>
</dbReference>
<comment type="caution">
    <text evidence="2">The sequence shown here is derived from an EMBL/GenBank/DDBJ whole genome shotgun (WGS) entry which is preliminary data.</text>
</comment>
<name>A0A318L9F0_9PSEU</name>
<proteinExistence type="predicted"/>
<dbReference type="AlphaFoldDB" id="A0A318L9F0"/>
<organism evidence="2 3">
    <name type="scientific">Prauserella flavalba</name>
    <dbReference type="NCBI Taxonomy" id="1477506"/>
    <lineage>
        <taxon>Bacteria</taxon>
        <taxon>Bacillati</taxon>
        <taxon>Actinomycetota</taxon>
        <taxon>Actinomycetes</taxon>
        <taxon>Pseudonocardiales</taxon>
        <taxon>Pseudonocardiaceae</taxon>
        <taxon>Prauserella</taxon>
    </lineage>
</organism>